<evidence type="ECO:0000259" key="12">
    <source>
        <dbReference type="PROSITE" id="PS51085"/>
    </source>
</evidence>
<dbReference type="Gene3D" id="3.40.50.740">
    <property type="match status" value="1"/>
</dbReference>
<dbReference type="InterPro" id="IPR001041">
    <property type="entry name" value="2Fe-2S_ferredoxin-type"/>
</dbReference>
<dbReference type="PANTHER" id="PTHR43105">
    <property type="entry name" value="RESPIRATORY NITRATE REDUCTASE"/>
    <property type="match status" value="1"/>
</dbReference>
<dbReference type="PROSITE" id="PS51085">
    <property type="entry name" value="2FE2S_FER_2"/>
    <property type="match status" value="1"/>
</dbReference>
<keyword evidence="15" id="KW-1185">Reference proteome</keyword>
<dbReference type="Gene3D" id="3.30.70.20">
    <property type="match status" value="1"/>
</dbReference>
<dbReference type="Pfam" id="PF22151">
    <property type="entry name" value="Fer4_NDSU1"/>
    <property type="match status" value="1"/>
</dbReference>
<evidence type="ECO:0000259" key="13">
    <source>
        <dbReference type="PROSITE" id="PS51669"/>
    </source>
</evidence>
<dbReference type="PANTHER" id="PTHR43105:SF13">
    <property type="entry name" value="NADH-UBIQUINONE OXIDOREDUCTASE 75 KDA SUBUNIT, MITOCHONDRIAL"/>
    <property type="match status" value="1"/>
</dbReference>
<dbReference type="InterPro" id="IPR006656">
    <property type="entry name" value="Mopterin_OxRdtase"/>
</dbReference>
<dbReference type="Gene3D" id="3.30.200.210">
    <property type="match status" value="1"/>
</dbReference>
<keyword evidence="7" id="KW-0408">Iron</keyword>
<dbReference type="SUPFAM" id="SSF54862">
    <property type="entry name" value="4Fe-4S ferredoxins"/>
    <property type="match status" value="1"/>
</dbReference>
<dbReference type="InterPro" id="IPR036010">
    <property type="entry name" value="2Fe-2S_ferredoxin-like_sf"/>
</dbReference>
<proteinExistence type="inferred from homology"/>
<keyword evidence="5" id="KW-0479">Metal-binding</keyword>
<accession>A0ABR0AWJ3</accession>
<gene>
    <name evidence="14" type="ORF">OUZ56_022486</name>
</gene>
<protein>
    <recommendedName>
        <fullName evidence="3">NADH-ubiquinone oxidoreductase 75 kDa subunit, mitochondrial</fullName>
    </recommendedName>
</protein>
<dbReference type="PROSITE" id="PS00641">
    <property type="entry name" value="COMPLEX1_75K_1"/>
    <property type="match status" value="1"/>
</dbReference>
<dbReference type="Pfam" id="PF22117">
    <property type="entry name" value="Fer4_Nqo3"/>
    <property type="match status" value="1"/>
</dbReference>
<keyword evidence="9" id="KW-0520">NAD</keyword>
<keyword evidence="4" id="KW-0004">4Fe-4S</keyword>
<evidence type="ECO:0000256" key="5">
    <source>
        <dbReference type="ARBA" id="ARBA00022723"/>
    </source>
</evidence>
<dbReference type="EMBL" id="JAOYFB010000039">
    <property type="protein sequence ID" value="KAK4029502.1"/>
    <property type="molecule type" value="Genomic_DNA"/>
</dbReference>
<sequence length="752" mass="82167">MSNAEFQALVQYTPRDGVLVKKIDKSLPEIFSNAESLTAEDCGRRNRKLTTEKNILNKMLRLPFLRSIPQVTRAATLGGRTVVTGAPEKVEVFIDGQPVLVDPGTTVLQAAAMVGVEIPRFCYHERLSVAGNCRMCLVEVEKSAKPVAACAMPVMKGWRIKTNSELTRKAREGGECDLQDQSMTFGSDRSRFTDITFSGKRAVEDKNVGPLIKTIMTRCIHCTRCIRFGSEVAGVDDLGTTGRGGDMQVGTYVEKMFLSELSGNVIDLCPVGALTSKPYAFMARPWETRKTDSIDVMDAVGSNIFVTHRTGEVLRVLPRTHEEINEEWLSDKSRFACDGLKRQRLVSPMVRDSNGKLVMVEWEDALVAVARALQSAKGDELAAIVGGFADAEALVVLKDMLNTLGSESLCTEEIFPMDGSGTDLRSNYLLNSTIAGVEEADVVLLIGTNTRFEAPLFNARLRKAWINNDLRVATVGPKVDLTYETENLGDSVQVLKDLAEGRHAFSKVLNGAKRPVIVVGSGALQREDGAAIFQLTQRIAQNARVASNVSHDWRVLNVLHRVASQVAALDLGYKAGIEAIRAKPPKVLFLLGADEGAISRHHGDRGAAMADAVLPGAAYTEKPATYVNMEGRAQQTFAAITAPGLAREDWKILRALGEVVGVKLPYDTLTQVRARLTEVSPNLTRYGDVEAANYFAQAVELAKLVKAQPSSAPLDVRQKTLEDFYMTDSISRASPTMAKCVQAVKKQRQSKY</sequence>
<dbReference type="InterPro" id="IPR000283">
    <property type="entry name" value="NADH_UbQ_OxRdtase_75kDa_su_CS"/>
</dbReference>
<evidence type="ECO:0000313" key="15">
    <source>
        <dbReference type="Proteomes" id="UP001234178"/>
    </source>
</evidence>
<reference evidence="14 15" key="1">
    <citation type="journal article" date="2023" name="Nucleic Acids Res.">
        <title>The hologenome of Daphnia magna reveals possible DNA methylation and microbiome-mediated evolution of the host genome.</title>
        <authorList>
            <person name="Chaturvedi A."/>
            <person name="Li X."/>
            <person name="Dhandapani V."/>
            <person name="Marshall H."/>
            <person name="Kissane S."/>
            <person name="Cuenca-Cambronero M."/>
            <person name="Asole G."/>
            <person name="Calvet F."/>
            <person name="Ruiz-Romero M."/>
            <person name="Marangio P."/>
            <person name="Guigo R."/>
            <person name="Rago D."/>
            <person name="Mirbahai L."/>
            <person name="Eastwood N."/>
            <person name="Colbourne J.K."/>
            <person name="Zhou J."/>
            <person name="Mallon E."/>
            <person name="Orsini L."/>
        </authorList>
    </citation>
    <scope>NUCLEOTIDE SEQUENCE [LARGE SCALE GENOMIC DNA]</scope>
    <source>
        <strain evidence="14">LRV0_1</strain>
    </source>
</reference>
<feature type="domain" description="4Fe-4S Mo/W bis-MGD-type" evidence="13">
    <location>
        <begin position="288"/>
        <end position="344"/>
    </location>
</feature>
<evidence type="ECO:0000313" key="14">
    <source>
        <dbReference type="EMBL" id="KAK4029502.1"/>
    </source>
</evidence>
<evidence type="ECO:0000256" key="10">
    <source>
        <dbReference type="ARBA" id="ARBA00034078"/>
    </source>
</evidence>
<comment type="caution">
    <text evidence="14">The sequence shown here is derived from an EMBL/GenBank/DDBJ whole genome shotgun (WGS) entry which is preliminary data.</text>
</comment>
<evidence type="ECO:0000256" key="7">
    <source>
        <dbReference type="ARBA" id="ARBA00023004"/>
    </source>
</evidence>
<dbReference type="Proteomes" id="UP001234178">
    <property type="component" value="Unassembled WGS sequence"/>
</dbReference>
<evidence type="ECO:0000256" key="3">
    <source>
        <dbReference type="ARBA" id="ARBA00013888"/>
    </source>
</evidence>
<dbReference type="Pfam" id="PF13510">
    <property type="entry name" value="Fer2_4"/>
    <property type="match status" value="1"/>
</dbReference>
<keyword evidence="6" id="KW-1278">Translocase</keyword>
<dbReference type="Gene3D" id="3.10.20.740">
    <property type="match status" value="1"/>
</dbReference>
<dbReference type="CDD" id="cd02773">
    <property type="entry name" value="MopB_Res-Cmplx1_Nad11"/>
    <property type="match status" value="1"/>
</dbReference>
<dbReference type="Pfam" id="PF09326">
    <property type="entry name" value="NADH_dhqG_C"/>
    <property type="match status" value="1"/>
</dbReference>
<evidence type="ECO:0000256" key="2">
    <source>
        <dbReference type="ARBA" id="ARBA00005404"/>
    </source>
</evidence>
<comment type="cofactor">
    <cofactor evidence="1">
        <name>[4Fe-4S] cluster</name>
        <dbReference type="ChEBI" id="CHEBI:49883"/>
    </cofactor>
</comment>
<keyword evidence="8" id="KW-0411">Iron-sulfur</keyword>
<evidence type="ECO:0000256" key="1">
    <source>
        <dbReference type="ARBA" id="ARBA00001966"/>
    </source>
</evidence>
<evidence type="ECO:0000256" key="9">
    <source>
        <dbReference type="ARBA" id="ARBA00023027"/>
    </source>
</evidence>
<dbReference type="InterPro" id="IPR050123">
    <property type="entry name" value="Prok_molybdopt-oxidoreductase"/>
</dbReference>
<dbReference type="PROSITE" id="PS51669">
    <property type="entry name" value="4FE4S_MOW_BIS_MGD"/>
    <property type="match status" value="1"/>
</dbReference>
<feature type="domain" description="2Fe-2S ferredoxin-type" evidence="12">
    <location>
        <begin position="88"/>
        <end position="166"/>
    </location>
</feature>
<evidence type="ECO:0000256" key="6">
    <source>
        <dbReference type="ARBA" id="ARBA00022967"/>
    </source>
</evidence>
<dbReference type="NCBIfam" id="TIGR01973">
    <property type="entry name" value="NuoG"/>
    <property type="match status" value="1"/>
</dbReference>
<dbReference type="InterPro" id="IPR054351">
    <property type="entry name" value="NADH_UbQ_OxRdtase_ferredoxin"/>
</dbReference>
<comment type="similarity">
    <text evidence="2 11">Belongs to the complex I 75 kDa subunit family.</text>
</comment>
<organism evidence="14 15">
    <name type="scientific">Daphnia magna</name>
    <dbReference type="NCBI Taxonomy" id="35525"/>
    <lineage>
        <taxon>Eukaryota</taxon>
        <taxon>Metazoa</taxon>
        <taxon>Ecdysozoa</taxon>
        <taxon>Arthropoda</taxon>
        <taxon>Crustacea</taxon>
        <taxon>Branchiopoda</taxon>
        <taxon>Diplostraca</taxon>
        <taxon>Cladocera</taxon>
        <taxon>Anomopoda</taxon>
        <taxon>Daphniidae</taxon>
        <taxon>Daphnia</taxon>
    </lineage>
</organism>
<evidence type="ECO:0000256" key="11">
    <source>
        <dbReference type="RuleBase" id="RU004523"/>
    </source>
</evidence>
<evidence type="ECO:0000256" key="8">
    <source>
        <dbReference type="ARBA" id="ARBA00023014"/>
    </source>
</evidence>
<dbReference type="InterPro" id="IPR015405">
    <property type="entry name" value="NDUFS1-like_C"/>
</dbReference>
<dbReference type="InterPro" id="IPR006963">
    <property type="entry name" value="Mopterin_OxRdtase_4Fe-4S_dom"/>
</dbReference>
<name>A0ABR0AWJ3_9CRUS</name>
<dbReference type="SUPFAM" id="SSF53706">
    <property type="entry name" value="Formate dehydrogenase/DMSO reductase, domains 1-3"/>
    <property type="match status" value="1"/>
</dbReference>
<comment type="cofactor">
    <cofactor evidence="10">
        <name>[2Fe-2S] cluster</name>
        <dbReference type="ChEBI" id="CHEBI:190135"/>
    </cofactor>
</comment>
<dbReference type="InterPro" id="IPR010228">
    <property type="entry name" value="NADH_UbQ_OxRdtase_Gsu"/>
</dbReference>
<evidence type="ECO:0000256" key="4">
    <source>
        <dbReference type="ARBA" id="ARBA00022485"/>
    </source>
</evidence>
<dbReference type="Pfam" id="PF00384">
    <property type="entry name" value="Molybdopterin"/>
    <property type="match status" value="1"/>
</dbReference>
<dbReference type="SUPFAM" id="SSF54292">
    <property type="entry name" value="2Fe-2S ferredoxin-like"/>
    <property type="match status" value="1"/>
</dbReference>
<dbReference type="PROSITE" id="PS00643">
    <property type="entry name" value="COMPLEX1_75K_3"/>
    <property type="match status" value="1"/>
</dbReference>
<dbReference type="CDD" id="cd00207">
    <property type="entry name" value="fer2"/>
    <property type="match status" value="1"/>
</dbReference>